<dbReference type="Proteomes" id="UP000639772">
    <property type="component" value="Unassembled WGS sequence"/>
</dbReference>
<dbReference type="GO" id="GO:0003779">
    <property type="term" value="F:actin binding"/>
    <property type="evidence" value="ECO:0007669"/>
    <property type="project" value="InterPro"/>
</dbReference>
<feature type="region of interest" description="Disordered" evidence="3">
    <location>
        <begin position="99"/>
        <end position="120"/>
    </location>
</feature>
<dbReference type="Pfam" id="PF07765">
    <property type="entry name" value="KIP1"/>
    <property type="match status" value="1"/>
</dbReference>
<protein>
    <recommendedName>
        <fullName evidence="4">NAB domain-containing protein</fullName>
    </recommendedName>
</protein>
<feature type="domain" description="NAB" evidence="4">
    <location>
        <begin position="8"/>
        <end position="92"/>
    </location>
</feature>
<reference evidence="5 6" key="1">
    <citation type="journal article" date="2020" name="Nat. Food">
        <title>A phased Vanilla planifolia genome enables genetic improvement of flavour and production.</title>
        <authorList>
            <person name="Hasing T."/>
            <person name="Tang H."/>
            <person name="Brym M."/>
            <person name="Khazi F."/>
            <person name="Huang T."/>
            <person name="Chambers A.H."/>
        </authorList>
    </citation>
    <scope>NUCLEOTIDE SEQUENCE [LARGE SCALE GENOMIC DNA]</scope>
    <source>
        <tissue evidence="5">Leaf</tissue>
    </source>
</reference>
<evidence type="ECO:0000313" key="5">
    <source>
        <dbReference type="EMBL" id="KAG0486034.1"/>
    </source>
</evidence>
<dbReference type="PANTHER" id="PTHR32258">
    <property type="entry name" value="PROTEIN NETWORKED 4A"/>
    <property type="match status" value="1"/>
</dbReference>
<dbReference type="InterPro" id="IPR051861">
    <property type="entry name" value="NET_actin-binding_domain"/>
</dbReference>
<dbReference type="PROSITE" id="PS51774">
    <property type="entry name" value="NAB"/>
    <property type="match status" value="1"/>
</dbReference>
<evidence type="ECO:0000256" key="2">
    <source>
        <dbReference type="ARBA" id="ARBA00038006"/>
    </source>
</evidence>
<proteinExistence type="inferred from homology"/>
<evidence type="ECO:0000256" key="1">
    <source>
        <dbReference type="ARBA" id="ARBA00023054"/>
    </source>
</evidence>
<keyword evidence="1" id="KW-0175">Coiled coil</keyword>
<dbReference type="OrthoDB" id="1911293at2759"/>
<dbReference type="InterPro" id="IPR011684">
    <property type="entry name" value="NAB"/>
</dbReference>
<organism evidence="5 6">
    <name type="scientific">Vanilla planifolia</name>
    <name type="common">Vanilla</name>
    <dbReference type="NCBI Taxonomy" id="51239"/>
    <lineage>
        <taxon>Eukaryota</taxon>
        <taxon>Viridiplantae</taxon>
        <taxon>Streptophyta</taxon>
        <taxon>Embryophyta</taxon>
        <taxon>Tracheophyta</taxon>
        <taxon>Spermatophyta</taxon>
        <taxon>Magnoliopsida</taxon>
        <taxon>Liliopsida</taxon>
        <taxon>Asparagales</taxon>
        <taxon>Orchidaceae</taxon>
        <taxon>Vanilloideae</taxon>
        <taxon>Vanilleae</taxon>
        <taxon>Vanilla</taxon>
    </lineage>
</organism>
<comment type="caution">
    <text evidence="5">The sequence shown here is derived from an EMBL/GenBank/DDBJ whole genome shotgun (WGS) entry which is preliminary data.</text>
</comment>
<evidence type="ECO:0000313" key="6">
    <source>
        <dbReference type="Proteomes" id="UP000639772"/>
    </source>
</evidence>
<dbReference type="AlphaFoldDB" id="A0A835R7T7"/>
<gene>
    <name evidence="5" type="ORF">HPP92_008129</name>
</gene>
<accession>A0A835R7T7</accession>
<sequence>MNPGREEYSCLIGRPSLGMSSTGASPVWLQSALADFEHRMKSLTSTSSEPDSFAERAENYYSRRPQLISLLHDLHHRYINLADRYTQCLRSHQHHHNRLKFPANFDPPPDSSSSDAESLISFDRFPPQPSNFDLLIAELVSSDVERHILLSELSGLESGRAESARKMELQASLVEVLEAERMVLLGENARLGFQLAAATEEARGLALEAVYTRQKASELARCVVNMRAEQRVCLLGRKIGELQAKIYGLERRNLECYEAMAKQQVERVEAERLREDNRRLKQVLEGKQRRRRRAVSWWEVWSRWWDKLRRFEYWVIVHCGPEIRVKQ</sequence>
<evidence type="ECO:0000259" key="4">
    <source>
        <dbReference type="PROSITE" id="PS51774"/>
    </source>
</evidence>
<dbReference type="EMBL" id="JADCNM010000004">
    <property type="protein sequence ID" value="KAG0486034.1"/>
    <property type="molecule type" value="Genomic_DNA"/>
</dbReference>
<comment type="similarity">
    <text evidence="2">Belongs to the NET family.</text>
</comment>
<dbReference type="PANTHER" id="PTHR32258:SF26">
    <property type="entry name" value="KINASE INTERACTING (KIP1-LIKE) FAMILY PROTEIN"/>
    <property type="match status" value="1"/>
</dbReference>
<name>A0A835R7T7_VANPL</name>
<evidence type="ECO:0000256" key="3">
    <source>
        <dbReference type="SAM" id="MobiDB-lite"/>
    </source>
</evidence>